<evidence type="ECO:0000256" key="6">
    <source>
        <dbReference type="SAM" id="MobiDB-lite"/>
    </source>
</evidence>
<dbReference type="FunFam" id="2.60.40.4100:FF:000005">
    <property type="entry name" value="Deleted in malignant brain tumors 1"/>
    <property type="match status" value="1"/>
</dbReference>
<feature type="domain" description="CUB" evidence="8">
    <location>
        <begin position="6"/>
        <end position="114"/>
    </location>
</feature>
<dbReference type="PANTHER" id="PTHR24251">
    <property type="entry name" value="OVOCHYMASE-RELATED"/>
    <property type="match status" value="1"/>
</dbReference>
<organism evidence="10 11">
    <name type="scientific">Centropus bengalensis</name>
    <name type="common">lesser coucal</name>
    <dbReference type="NCBI Taxonomy" id="1463675"/>
    <lineage>
        <taxon>Eukaryota</taxon>
        <taxon>Metazoa</taxon>
        <taxon>Chordata</taxon>
        <taxon>Craniata</taxon>
        <taxon>Vertebrata</taxon>
        <taxon>Euteleostomi</taxon>
        <taxon>Archelosauria</taxon>
        <taxon>Archosauria</taxon>
        <taxon>Dinosauria</taxon>
        <taxon>Saurischia</taxon>
        <taxon>Theropoda</taxon>
        <taxon>Coelurosauria</taxon>
        <taxon>Aves</taxon>
        <taxon>Neognathae</taxon>
        <taxon>Neoaves</taxon>
        <taxon>Otidimorphae</taxon>
        <taxon>Cuculiformes</taxon>
        <taxon>Centropidae</taxon>
        <taxon>Centropus</taxon>
    </lineage>
</organism>
<dbReference type="Pfam" id="PF00100">
    <property type="entry name" value="Zona_pellucida"/>
    <property type="match status" value="1"/>
</dbReference>
<dbReference type="Proteomes" id="UP000632886">
    <property type="component" value="Unassembled WGS sequence"/>
</dbReference>
<feature type="compositionally biased region" description="Basic and acidic residues" evidence="6">
    <location>
        <begin position="243"/>
        <end position="252"/>
    </location>
</feature>
<keyword evidence="11" id="KW-1185">Reference proteome</keyword>
<dbReference type="GO" id="GO:0030133">
    <property type="term" value="C:transport vesicle"/>
    <property type="evidence" value="ECO:0007669"/>
    <property type="project" value="UniProtKB-SubCell"/>
</dbReference>
<comment type="caution">
    <text evidence="10">The sequence shown here is derived from an EMBL/GenBank/DDBJ whole genome shotgun (WGS) entry which is preliminary data.</text>
</comment>
<evidence type="ECO:0000256" key="3">
    <source>
        <dbReference type="ARBA" id="ARBA00023157"/>
    </source>
</evidence>
<dbReference type="PROSITE" id="PS51034">
    <property type="entry name" value="ZP_2"/>
    <property type="match status" value="1"/>
</dbReference>
<evidence type="ECO:0000256" key="1">
    <source>
        <dbReference type="ARBA" id="ARBA00004398"/>
    </source>
</evidence>
<dbReference type="InterPro" id="IPR042235">
    <property type="entry name" value="ZP-C_dom"/>
</dbReference>
<evidence type="ECO:0000259" key="8">
    <source>
        <dbReference type="PROSITE" id="PS01180"/>
    </source>
</evidence>
<evidence type="ECO:0000313" key="10">
    <source>
        <dbReference type="EMBL" id="NXX97830.1"/>
    </source>
</evidence>
<dbReference type="EMBL" id="WBNK01001676">
    <property type="protein sequence ID" value="NXX97830.1"/>
    <property type="molecule type" value="Genomic_DNA"/>
</dbReference>
<feature type="region of interest" description="Disordered" evidence="6">
    <location>
        <begin position="235"/>
        <end position="267"/>
    </location>
</feature>
<comment type="subcellular location">
    <subcellularLocation>
        <location evidence="1">Cytoplasmic vesicle</location>
        <location evidence="1">Secretory vesicle</location>
    </subcellularLocation>
</comment>
<dbReference type="SMART" id="SM00042">
    <property type="entry name" value="CUB"/>
    <property type="match status" value="2"/>
</dbReference>
<dbReference type="InterPro" id="IPR035914">
    <property type="entry name" value="Sperma_CUB_dom_sf"/>
</dbReference>
<evidence type="ECO:0000259" key="9">
    <source>
        <dbReference type="PROSITE" id="PS51034"/>
    </source>
</evidence>
<dbReference type="InterPro" id="IPR001507">
    <property type="entry name" value="ZP_dom"/>
</dbReference>
<dbReference type="PROSITE" id="PS01180">
    <property type="entry name" value="CUB"/>
    <property type="match status" value="2"/>
</dbReference>
<dbReference type="Gene3D" id="2.60.120.290">
    <property type="entry name" value="Spermadhesin, CUB domain"/>
    <property type="match status" value="2"/>
</dbReference>
<feature type="non-terminal residue" evidence="10">
    <location>
        <position position="558"/>
    </location>
</feature>
<dbReference type="InterPro" id="IPR055355">
    <property type="entry name" value="ZP-C"/>
</dbReference>
<dbReference type="Pfam" id="PF00431">
    <property type="entry name" value="CUB"/>
    <property type="match status" value="2"/>
</dbReference>
<feature type="non-terminal residue" evidence="10">
    <location>
        <position position="1"/>
    </location>
</feature>
<dbReference type="InterPro" id="IPR000859">
    <property type="entry name" value="CUB_dom"/>
</dbReference>
<evidence type="ECO:0000313" key="11">
    <source>
        <dbReference type="Proteomes" id="UP000632886"/>
    </source>
</evidence>
<dbReference type="Gene3D" id="2.60.40.4100">
    <property type="entry name" value="Zona pellucida, ZP-C domain"/>
    <property type="match status" value="1"/>
</dbReference>
<name>A0A852MBY3_9AVES</name>
<dbReference type="SMART" id="SM00241">
    <property type="entry name" value="ZP"/>
    <property type="match status" value="1"/>
</dbReference>
<keyword evidence="7" id="KW-0472">Membrane</keyword>
<evidence type="ECO:0000256" key="7">
    <source>
        <dbReference type="SAM" id="Phobius"/>
    </source>
</evidence>
<accession>A0A852MBY3</accession>
<keyword evidence="4" id="KW-0968">Cytoplasmic vesicle</keyword>
<dbReference type="CDD" id="cd00041">
    <property type="entry name" value="CUB"/>
    <property type="match status" value="2"/>
</dbReference>
<proteinExistence type="predicted"/>
<dbReference type="SUPFAM" id="SSF49854">
    <property type="entry name" value="Spermadhesin, CUB domain"/>
    <property type="match status" value="2"/>
</dbReference>
<evidence type="ECO:0000256" key="4">
    <source>
        <dbReference type="ARBA" id="ARBA00023329"/>
    </source>
</evidence>
<evidence type="ECO:0000256" key="5">
    <source>
        <dbReference type="PROSITE-ProRule" id="PRU00059"/>
    </source>
</evidence>
<dbReference type="FunFam" id="2.60.120.290:FF:000005">
    <property type="entry name" value="Procollagen C-endopeptidase enhancer 1"/>
    <property type="match status" value="1"/>
</dbReference>
<keyword evidence="2" id="KW-0677">Repeat</keyword>
<keyword evidence="7" id="KW-0812">Transmembrane</keyword>
<feature type="domain" description="CUB" evidence="8">
    <location>
        <begin position="123"/>
        <end position="234"/>
    </location>
</feature>
<sequence>AGAPRCGTVLHDPNKSLEIKLNASASCVWQIQRNTDQKIRLVFSYFKFAPSSSCETESITIFDGPSSEAPVLGRVCNETDAVPVLQSSSDSLTFLITTNPQPFTRSFFVFYYYFSPGKGTENCGGELTGPNGTFTTPNYPAAYPPFTYCVWHIRTPENTRITLHFKDLFLELDQNCRFDFTAVYNGLTTNTGLIGKVCGLAQPTFDSSSNAMTVVLLTDYANSYRGFSARYSSAALPGPAEPDGERAPRRGEALPSSHHKLLPDPPAKDSPFPSWTVFRVATTEKMSFPFFWAKKALLLSWRRYTLLPGGMLLFRGTQDKGPQSQALGALLLLSQSCTNSLAGSRVCVPTSPLAVVGREPLRPPCLPQDLNQTLFAEVSLHSTDPNLLVFVDTCIASPQPDFGSLTYDLIRSGCSKDDTVVTFPPLAHHGRFKFSAFRFLRSSPSVYLQCEMLICDSNTPGSRCTEGCTARQKRAVSSYQWKTSTTVGPIRLKRDLRAADPSDSRRADTEGTPSLHQYSFYTLSFLVLLSNIIIVVAVILKYHSERQPGHGYHKLQSS</sequence>
<keyword evidence="3" id="KW-1015">Disulfide bond</keyword>
<protein>
    <submittedName>
        <fullName evidence="10">CUZD1 protein</fullName>
    </submittedName>
</protein>
<gene>
    <name evidence="10" type="primary">Cuzd1_0</name>
    <name evidence="10" type="ORF">CENBEN_R13494</name>
</gene>
<feature type="transmembrane region" description="Helical" evidence="7">
    <location>
        <begin position="518"/>
        <end position="540"/>
    </location>
</feature>
<evidence type="ECO:0000256" key="2">
    <source>
        <dbReference type="ARBA" id="ARBA00022737"/>
    </source>
</evidence>
<comment type="caution">
    <text evidence="5">Lacks conserved residue(s) required for the propagation of feature annotation.</text>
</comment>
<dbReference type="AlphaFoldDB" id="A0A852MBY3"/>
<dbReference type="PANTHER" id="PTHR24251:SF41">
    <property type="entry name" value="DELETED IN MALIGNANT BRAIN TUMORS 1 PROTEIN-LIKE"/>
    <property type="match status" value="1"/>
</dbReference>
<reference evidence="10 11" key="1">
    <citation type="submission" date="2020-02" db="EMBL/GenBank/DDBJ databases">
        <title>Bird 10,000 Genomes (B10K) Project - Family phase.</title>
        <authorList>
            <person name="Zhang G."/>
        </authorList>
    </citation>
    <scope>NUCLEOTIDE SEQUENCE [LARGE SCALE GENOMIC DNA]</scope>
    <source>
        <strain evidence="10">B10K-DU-017-21</strain>
    </source>
</reference>
<feature type="domain" description="ZP" evidence="9">
    <location>
        <begin position="86"/>
        <end position="471"/>
    </location>
</feature>
<keyword evidence="7" id="KW-1133">Transmembrane helix</keyword>